<accession>A0A377SWX5</accession>
<feature type="transmembrane region" description="Helical" evidence="1">
    <location>
        <begin position="6"/>
        <end position="22"/>
    </location>
</feature>
<dbReference type="RefSeq" id="WP_115228731.1">
    <property type="nucleotide sequence ID" value="NZ_CAWOLO010000007.1"/>
</dbReference>
<reference evidence="2 4" key="1">
    <citation type="submission" date="2018-06" db="EMBL/GenBank/DDBJ databases">
        <authorList>
            <consortium name="Pathogen Informatics"/>
            <person name="Doyle S."/>
        </authorList>
    </citation>
    <scope>NUCLEOTIDE SEQUENCE [LARGE SCALE GENOMIC DNA]</scope>
    <source>
        <strain evidence="2 4">NCTC11159</strain>
    </source>
</reference>
<keyword evidence="1" id="KW-0812">Transmembrane</keyword>
<dbReference type="EMBL" id="UGHR01000003">
    <property type="protein sequence ID" value="STR45009.1"/>
    <property type="molecule type" value="Genomic_DNA"/>
</dbReference>
<keyword evidence="1" id="KW-1133">Transmembrane helix</keyword>
<evidence type="ECO:0000313" key="5">
    <source>
        <dbReference type="Proteomes" id="UP000295794"/>
    </source>
</evidence>
<keyword evidence="1" id="KW-0472">Membrane</keyword>
<reference evidence="3 5" key="2">
    <citation type="submission" date="2019-03" db="EMBL/GenBank/DDBJ databases">
        <title>Genomic Encyclopedia of Type Strains, Phase IV (KMG-IV): sequencing the most valuable type-strain genomes for metagenomic binning, comparative biology and taxonomic classification.</title>
        <authorList>
            <person name="Goeker M."/>
        </authorList>
    </citation>
    <scope>NUCLEOTIDE SEQUENCE [LARGE SCALE GENOMIC DNA]</scope>
    <source>
        <strain evidence="3 5">DSM 3764</strain>
    </source>
</reference>
<evidence type="ECO:0000313" key="2">
    <source>
        <dbReference type="EMBL" id="STR45009.1"/>
    </source>
</evidence>
<evidence type="ECO:0000313" key="4">
    <source>
        <dbReference type="Proteomes" id="UP000255108"/>
    </source>
</evidence>
<gene>
    <name evidence="3" type="ORF">EV682_10753</name>
    <name evidence="2" type="ORF">NCTC11159_03555</name>
</gene>
<organism evidence="2 4">
    <name type="scientific">Iodobacter fluviatilis</name>
    <dbReference type="NCBI Taxonomy" id="537"/>
    <lineage>
        <taxon>Bacteria</taxon>
        <taxon>Pseudomonadati</taxon>
        <taxon>Pseudomonadota</taxon>
        <taxon>Betaproteobacteria</taxon>
        <taxon>Neisseriales</taxon>
        <taxon>Chitinibacteraceae</taxon>
        <taxon>Iodobacter</taxon>
    </lineage>
</organism>
<protein>
    <submittedName>
        <fullName evidence="2">Uncharacterized protein</fullName>
    </submittedName>
</protein>
<evidence type="ECO:0000256" key="1">
    <source>
        <dbReference type="SAM" id="Phobius"/>
    </source>
</evidence>
<dbReference type="Proteomes" id="UP000295794">
    <property type="component" value="Unassembled WGS sequence"/>
</dbReference>
<dbReference type="EMBL" id="SMBT01000007">
    <property type="protein sequence ID" value="TCU85543.1"/>
    <property type="molecule type" value="Genomic_DNA"/>
</dbReference>
<dbReference type="Proteomes" id="UP000255108">
    <property type="component" value="Unassembled WGS sequence"/>
</dbReference>
<evidence type="ECO:0000313" key="3">
    <source>
        <dbReference type="EMBL" id="TCU85543.1"/>
    </source>
</evidence>
<keyword evidence="5" id="KW-1185">Reference proteome</keyword>
<name>A0A377SWX5_9NEIS</name>
<dbReference type="OrthoDB" id="8240425at2"/>
<proteinExistence type="predicted"/>
<sequence>MTIIYIIALILLFAAIFYYTMYMPSAQKDWERLPTLDEYLAKNPTAKHGEKISCSKCGHTEQLDTGLIRISDYRRKLMCTQCKKILWREEEK</sequence>
<dbReference type="AlphaFoldDB" id="A0A377SWX5"/>